<accession>K0CA75</accession>
<dbReference type="STRING" id="930169.B5T_01250"/>
<evidence type="ECO:0000313" key="2">
    <source>
        <dbReference type="Proteomes" id="UP000006286"/>
    </source>
</evidence>
<dbReference type="EMBL" id="CP003466">
    <property type="protein sequence ID" value="AFT69533.1"/>
    <property type="molecule type" value="Genomic_DNA"/>
</dbReference>
<dbReference type="Proteomes" id="UP000006286">
    <property type="component" value="Chromosome"/>
</dbReference>
<evidence type="ECO:0000313" key="1">
    <source>
        <dbReference type="EMBL" id="AFT69533.1"/>
    </source>
</evidence>
<keyword evidence="2" id="KW-1185">Reference proteome</keyword>
<dbReference type="AlphaFoldDB" id="K0CA75"/>
<gene>
    <name evidence="1" type="ordered locus">B5T_01250</name>
</gene>
<name>K0CA75_ALCDB</name>
<reference evidence="1 2" key="1">
    <citation type="journal article" date="2012" name="J. Bacteriol.">
        <title>Complete genome sequence of Alcanivorax dieselolei type strain B5.</title>
        <authorList>
            <person name="Lai Q."/>
            <person name="Li W."/>
            <person name="Shao Z."/>
        </authorList>
    </citation>
    <scope>NUCLEOTIDE SEQUENCE [LARGE SCALE GENOMIC DNA]</scope>
    <source>
        <strain evidence="2">DSM 16502 / CGMCC 1.3690 / B-5</strain>
    </source>
</reference>
<organism evidence="1 2">
    <name type="scientific">Alcanivorax dieselolei (strain DSM 16502 / CGMCC 1.3690 / MCCC 1A00001 / B-5)</name>
    <name type="common">Alloalcanivorax dieselolei</name>
    <dbReference type="NCBI Taxonomy" id="930169"/>
    <lineage>
        <taxon>Bacteria</taxon>
        <taxon>Pseudomonadati</taxon>
        <taxon>Pseudomonadota</taxon>
        <taxon>Gammaproteobacteria</taxon>
        <taxon>Oceanospirillales</taxon>
        <taxon>Alcanivoracaceae</taxon>
        <taxon>Alloalcanivorax</taxon>
    </lineage>
</organism>
<evidence type="ECO:0008006" key="3">
    <source>
        <dbReference type="Google" id="ProtNLM"/>
    </source>
</evidence>
<dbReference type="KEGG" id="adi:B5T_01250"/>
<dbReference type="HOGENOM" id="CLU_2115823_0_0_6"/>
<sequence>MTFEITAGGSVRQGARAQYTNPPAAIRDSLHPCSEFAPPWCNMVNFNGAAMSREASSNKKRIQTTTHMSVGFKTSLHLKLEQIARDKKASQSWILRDVAKKYVANQWPPLPQKD</sequence>
<proteinExistence type="predicted"/>
<protein>
    <recommendedName>
        <fullName evidence="3">Ribbon-helix-helix protein CopG domain-containing protein</fullName>
    </recommendedName>
</protein>